<evidence type="ECO:0000256" key="10">
    <source>
        <dbReference type="ARBA" id="ARBA00023455"/>
    </source>
</evidence>
<organism evidence="14 15">
    <name type="scientific">Arcanobacterium buesumense</name>
    <dbReference type="NCBI Taxonomy" id="2722751"/>
    <lineage>
        <taxon>Bacteria</taxon>
        <taxon>Bacillati</taxon>
        <taxon>Actinomycetota</taxon>
        <taxon>Actinomycetes</taxon>
        <taxon>Actinomycetales</taxon>
        <taxon>Actinomycetaceae</taxon>
        <taxon>Arcanobacterium</taxon>
    </lineage>
</organism>
<evidence type="ECO:0000256" key="6">
    <source>
        <dbReference type="ARBA" id="ARBA00022741"/>
    </source>
</evidence>
<dbReference type="GO" id="GO:0005524">
    <property type="term" value="F:ATP binding"/>
    <property type="evidence" value="ECO:0007669"/>
    <property type="project" value="UniProtKB-KW"/>
</dbReference>
<evidence type="ECO:0000256" key="11">
    <source>
        <dbReference type="SAM" id="Phobius"/>
    </source>
</evidence>
<protein>
    <submittedName>
        <fullName evidence="14">ABC transporter ATP-binding protein</fullName>
    </submittedName>
</protein>
<dbReference type="GO" id="GO:0016887">
    <property type="term" value="F:ATP hydrolysis activity"/>
    <property type="evidence" value="ECO:0007669"/>
    <property type="project" value="InterPro"/>
</dbReference>
<keyword evidence="3" id="KW-1003">Cell membrane</keyword>
<dbReference type="EMBL" id="CP050804">
    <property type="protein sequence ID" value="QJC21646.1"/>
    <property type="molecule type" value="Genomic_DNA"/>
</dbReference>
<dbReference type="RefSeq" id="WP_168917586.1">
    <property type="nucleotide sequence ID" value="NZ_CP050804.1"/>
</dbReference>
<keyword evidence="9 11" id="KW-0472">Membrane</keyword>
<dbReference type="Pfam" id="PF00664">
    <property type="entry name" value="ABC_membrane"/>
    <property type="match status" value="1"/>
</dbReference>
<dbReference type="InterPro" id="IPR003439">
    <property type="entry name" value="ABC_transporter-like_ATP-bd"/>
</dbReference>
<keyword evidence="4" id="KW-0997">Cell inner membrane</keyword>
<dbReference type="AlphaFoldDB" id="A0A6H2EJX9"/>
<dbReference type="KEGG" id="arca:HC352_03420"/>
<dbReference type="GO" id="GO:0005886">
    <property type="term" value="C:plasma membrane"/>
    <property type="evidence" value="ECO:0007669"/>
    <property type="project" value="UniProtKB-SubCell"/>
</dbReference>
<dbReference type="PANTHER" id="PTHR43394">
    <property type="entry name" value="ATP-DEPENDENT PERMEASE MDL1, MITOCHONDRIAL"/>
    <property type="match status" value="1"/>
</dbReference>
<reference evidence="14 15" key="1">
    <citation type="submission" date="2020-03" db="EMBL/GenBank/DDBJ databases">
        <title>Complete genome of Arcanobacterium buesumensis sp. nov. strain 2701.</title>
        <authorList>
            <person name="Borowiak M."/>
            <person name="Alssahen M."/>
            <person name="Laemmler C."/>
            <person name="Malorny B."/>
            <person name="Hassan A."/>
            <person name="Prenger-Berninghoff E."/>
            <person name="Ploetz M."/>
            <person name="Abdulmawjood A."/>
        </authorList>
    </citation>
    <scope>NUCLEOTIDE SEQUENCE [LARGE SCALE GENOMIC DNA]</scope>
    <source>
        <strain evidence="14 15">2701</strain>
    </source>
</reference>
<keyword evidence="15" id="KW-1185">Reference proteome</keyword>
<dbReference type="InterPro" id="IPR017871">
    <property type="entry name" value="ABC_transporter-like_CS"/>
</dbReference>
<dbReference type="SUPFAM" id="SSF52540">
    <property type="entry name" value="P-loop containing nucleoside triphosphate hydrolases"/>
    <property type="match status" value="1"/>
</dbReference>
<dbReference type="InterPro" id="IPR003593">
    <property type="entry name" value="AAA+_ATPase"/>
</dbReference>
<evidence type="ECO:0000256" key="2">
    <source>
        <dbReference type="ARBA" id="ARBA00022448"/>
    </source>
</evidence>
<comment type="similarity">
    <text evidence="10">Belongs to the ABC transporter superfamily. Siderophore-Fe(3+) uptake transporter (SIUT) (TC 3.A.1.21) family.</text>
</comment>
<keyword evidence="8 11" id="KW-1133">Transmembrane helix</keyword>
<dbReference type="Gene3D" id="3.40.50.300">
    <property type="entry name" value="P-loop containing nucleotide triphosphate hydrolases"/>
    <property type="match status" value="1"/>
</dbReference>
<evidence type="ECO:0000256" key="7">
    <source>
        <dbReference type="ARBA" id="ARBA00022840"/>
    </source>
</evidence>
<dbReference type="Pfam" id="PF00005">
    <property type="entry name" value="ABC_tran"/>
    <property type="match status" value="1"/>
</dbReference>
<dbReference type="InterPro" id="IPR039421">
    <property type="entry name" value="Type_1_exporter"/>
</dbReference>
<feature type="transmembrane region" description="Helical" evidence="11">
    <location>
        <begin position="236"/>
        <end position="259"/>
    </location>
</feature>
<dbReference type="Proteomes" id="UP000502298">
    <property type="component" value="Chromosome"/>
</dbReference>
<feature type="transmembrane region" description="Helical" evidence="11">
    <location>
        <begin position="56"/>
        <end position="79"/>
    </location>
</feature>
<dbReference type="PROSITE" id="PS00211">
    <property type="entry name" value="ABC_TRANSPORTER_1"/>
    <property type="match status" value="1"/>
</dbReference>
<proteinExistence type="inferred from homology"/>
<feature type="transmembrane region" description="Helical" evidence="11">
    <location>
        <begin position="158"/>
        <end position="181"/>
    </location>
</feature>
<evidence type="ECO:0000256" key="4">
    <source>
        <dbReference type="ARBA" id="ARBA00022519"/>
    </source>
</evidence>
<feature type="domain" description="ABC transmembrane type-1" evidence="13">
    <location>
        <begin position="20"/>
        <end position="301"/>
    </location>
</feature>
<evidence type="ECO:0000256" key="1">
    <source>
        <dbReference type="ARBA" id="ARBA00004429"/>
    </source>
</evidence>
<gene>
    <name evidence="14" type="ORF">HC352_03420</name>
</gene>
<evidence type="ECO:0000259" key="12">
    <source>
        <dbReference type="PROSITE" id="PS50893"/>
    </source>
</evidence>
<evidence type="ECO:0000256" key="3">
    <source>
        <dbReference type="ARBA" id="ARBA00022475"/>
    </source>
</evidence>
<evidence type="ECO:0000313" key="14">
    <source>
        <dbReference type="EMBL" id="QJC21646.1"/>
    </source>
</evidence>
<accession>A0A6H2EJX9</accession>
<dbReference type="PROSITE" id="PS50893">
    <property type="entry name" value="ABC_TRANSPORTER_2"/>
    <property type="match status" value="1"/>
</dbReference>
<evidence type="ECO:0000256" key="8">
    <source>
        <dbReference type="ARBA" id="ARBA00022989"/>
    </source>
</evidence>
<evidence type="ECO:0000256" key="9">
    <source>
        <dbReference type="ARBA" id="ARBA00023136"/>
    </source>
</evidence>
<dbReference type="Gene3D" id="1.20.1560.10">
    <property type="entry name" value="ABC transporter type 1, transmembrane domain"/>
    <property type="match status" value="1"/>
</dbReference>
<evidence type="ECO:0000259" key="13">
    <source>
        <dbReference type="PROSITE" id="PS50929"/>
    </source>
</evidence>
<dbReference type="PANTHER" id="PTHR43394:SF1">
    <property type="entry name" value="ATP-BINDING CASSETTE SUB-FAMILY B MEMBER 10, MITOCHONDRIAL"/>
    <property type="match status" value="1"/>
</dbReference>
<evidence type="ECO:0000256" key="5">
    <source>
        <dbReference type="ARBA" id="ARBA00022692"/>
    </source>
</evidence>
<comment type="subcellular location">
    <subcellularLocation>
        <location evidence="1">Cell inner membrane</location>
        <topology evidence="1">Multi-pass membrane protein</topology>
    </subcellularLocation>
</comment>
<sequence>MTLIRLVWRYLSDKKRALGLIVILQFSQVLLSLWLPALNADIIDDGIIANNTPYILTTGALMLIVSFAQICCIIGAMYIGARTAMQVGKELRADAFRHVQTFSATEQHRFGASTLITRATNDITQIQSIILNSFAIVIMAPLLGIGGIVMAIMQDLPLSLLLLAVVPVLSFLIIRTVFALIPRSVLQQKRIDRINTLLREQLIGLRVIRAFTQEKTISAKFDQANRELRTVWLQIGLLWAFLMPAAQLIIGVSSVGVIWFGGHRIASGEMNVGALTAYISYLMMIMGSVMMSGFMVMIFPRGQVSATRLTEIFTTSSSISSPTKPQPLPQRPRRYDLTSVTLRYPGAEHAVLTDISCTLQPGTTVALIGSTGSGKSSILKLIPRLIDPTHGSLTLNGVDIRDLDLAQLRSTIAFVPQKSFLFSGTIATNVAGRLKEDADLDIERVQQALQAAQAWDFVSELDKGINAVVDSGGVNFSGGQRQRLAIARAIYRCLPDREGNRQADILIFDDSFSALDNTTDAQLRHNLHTFIEDVCVLIVGQRISTIRLADVIHVIDQGRIVGTGTHEELLATNNTYQEIVASQMSEKEAR</sequence>
<dbReference type="PROSITE" id="PS50929">
    <property type="entry name" value="ABC_TM1F"/>
    <property type="match status" value="1"/>
</dbReference>
<dbReference type="InterPro" id="IPR036640">
    <property type="entry name" value="ABC1_TM_sf"/>
</dbReference>
<dbReference type="FunFam" id="3.40.50.300:FF:000221">
    <property type="entry name" value="Multidrug ABC transporter ATP-binding protein"/>
    <property type="match status" value="1"/>
</dbReference>
<feature type="transmembrane region" description="Helical" evidence="11">
    <location>
        <begin position="129"/>
        <end position="152"/>
    </location>
</feature>
<feature type="transmembrane region" description="Helical" evidence="11">
    <location>
        <begin position="279"/>
        <end position="299"/>
    </location>
</feature>
<dbReference type="CDD" id="cd18548">
    <property type="entry name" value="ABC_6TM_Tm287_like"/>
    <property type="match status" value="1"/>
</dbReference>
<keyword evidence="2" id="KW-0813">Transport</keyword>
<name>A0A6H2EJX9_9ACTO</name>
<dbReference type="InterPro" id="IPR011527">
    <property type="entry name" value="ABC1_TM_dom"/>
</dbReference>
<feature type="domain" description="ABC transporter" evidence="12">
    <location>
        <begin position="335"/>
        <end position="582"/>
    </location>
</feature>
<dbReference type="SUPFAM" id="SSF90123">
    <property type="entry name" value="ABC transporter transmembrane region"/>
    <property type="match status" value="1"/>
</dbReference>
<keyword evidence="6" id="KW-0547">Nucleotide-binding</keyword>
<keyword evidence="7 14" id="KW-0067">ATP-binding</keyword>
<keyword evidence="5 11" id="KW-0812">Transmembrane</keyword>
<dbReference type="GO" id="GO:0015421">
    <property type="term" value="F:ABC-type oligopeptide transporter activity"/>
    <property type="evidence" value="ECO:0007669"/>
    <property type="project" value="TreeGrafter"/>
</dbReference>
<dbReference type="InterPro" id="IPR027417">
    <property type="entry name" value="P-loop_NTPase"/>
</dbReference>
<dbReference type="SMART" id="SM00382">
    <property type="entry name" value="AAA"/>
    <property type="match status" value="1"/>
</dbReference>
<evidence type="ECO:0000313" key="15">
    <source>
        <dbReference type="Proteomes" id="UP000502298"/>
    </source>
</evidence>